<proteinExistence type="inferred from homology"/>
<comment type="caution">
    <text evidence="14">The sequence shown here is derived from an EMBL/GenBank/DDBJ whole genome shotgun (WGS) entry which is preliminary data.</text>
</comment>
<evidence type="ECO:0000313" key="14">
    <source>
        <dbReference type="EMBL" id="KJY02350.1"/>
    </source>
</evidence>
<gene>
    <name evidence="14" type="ORF">TI39_contig61g00001</name>
</gene>
<dbReference type="InterPro" id="IPR011050">
    <property type="entry name" value="Pectin_lyase_fold/virulence"/>
</dbReference>
<feature type="signal peptide" evidence="12">
    <location>
        <begin position="1"/>
        <end position="21"/>
    </location>
</feature>
<dbReference type="AlphaFoldDB" id="A0A0F4GY21"/>
<keyword evidence="5 11" id="KW-0378">Hydrolase</keyword>
<dbReference type="GO" id="GO:0000272">
    <property type="term" value="P:polysaccharide catabolic process"/>
    <property type="evidence" value="ECO:0007669"/>
    <property type="project" value="UniProtKB-KW"/>
</dbReference>
<feature type="domain" description="Rhamnogalacturonase A/B/Epimerase-like pectate lyase" evidence="13">
    <location>
        <begin position="40"/>
        <end position="94"/>
    </location>
</feature>
<dbReference type="GO" id="GO:0004650">
    <property type="term" value="F:polygalacturonase activity"/>
    <property type="evidence" value="ECO:0007669"/>
    <property type="project" value="InterPro"/>
</dbReference>
<evidence type="ECO:0000256" key="10">
    <source>
        <dbReference type="ARBA" id="ARBA00023326"/>
    </source>
</evidence>
<evidence type="ECO:0000259" key="13">
    <source>
        <dbReference type="Pfam" id="PF12708"/>
    </source>
</evidence>
<keyword evidence="6" id="KW-0325">Glycoprotein</keyword>
<keyword evidence="4 12" id="KW-0732">Signal</keyword>
<dbReference type="PANTHER" id="PTHR31736">
    <property type="match status" value="1"/>
</dbReference>
<comment type="similarity">
    <text evidence="2 11">Belongs to the glycosyl hydrolase 28 family.</text>
</comment>
<evidence type="ECO:0000256" key="9">
    <source>
        <dbReference type="ARBA" id="ARBA00023316"/>
    </source>
</evidence>
<evidence type="ECO:0000313" key="15">
    <source>
        <dbReference type="Proteomes" id="UP000033647"/>
    </source>
</evidence>
<dbReference type="GO" id="GO:0071555">
    <property type="term" value="P:cell wall organization"/>
    <property type="evidence" value="ECO:0007669"/>
    <property type="project" value="UniProtKB-KW"/>
</dbReference>
<dbReference type="OrthoDB" id="2268901at2759"/>
<evidence type="ECO:0000256" key="7">
    <source>
        <dbReference type="ARBA" id="ARBA00023277"/>
    </source>
</evidence>
<evidence type="ECO:0000256" key="5">
    <source>
        <dbReference type="ARBA" id="ARBA00022801"/>
    </source>
</evidence>
<keyword evidence="9" id="KW-0961">Cell wall biogenesis/degradation</keyword>
<name>A0A0F4GY21_9PEZI</name>
<dbReference type="GO" id="GO:0005576">
    <property type="term" value="C:extracellular region"/>
    <property type="evidence" value="ECO:0007669"/>
    <property type="project" value="UniProtKB-SubCell"/>
</dbReference>
<dbReference type="InterPro" id="IPR012334">
    <property type="entry name" value="Pectin_lyas_fold"/>
</dbReference>
<dbReference type="InterPro" id="IPR024535">
    <property type="entry name" value="RHGA/B-epi-like_pectate_lyase"/>
</dbReference>
<dbReference type="InterPro" id="IPR000743">
    <property type="entry name" value="Glyco_hydro_28"/>
</dbReference>
<evidence type="ECO:0000256" key="1">
    <source>
        <dbReference type="ARBA" id="ARBA00004613"/>
    </source>
</evidence>
<dbReference type="PANTHER" id="PTHR31736:SF18">
    <property type="entry name" value="PUTATIVE-RELATED"/>
    <property type="match status" value="1"/>
</dbReference>
<evidence type="ECO:0000256" key="6">
    <source>
        <dbReference type="ARBA" id="ARBA00023180"/>
    </source>
</evidence>
<reference evidence="14 15" key="1">
    <citation type="submission" date="2015-03" db="EMBL/GenBank/DDBJ databases">
        <title>RNA-seq based gene annotation and comparative genomics of four Zymoseptoria species reveal species-specific pathogenicity related genes and transposable element activity.</title>
        <authorList>
            <person name="Grandaubert J."/>
            <person name="Bhattacharyya A."/>
            <person name="Stukenbrock E.H."/>
        </authorList>
    </citation>
    <scope>NUCLEOTIDE SEQUENCE [LARGE SCALE GENOMIC DNA]</scope>
    <source>
        <strain evidence="14 15">Zb18110</strain>
    </source>
</reference>
<keyword evidence="3" id="KW-0964">Secreted</keyword>
<dbReference type="STRING" id="1047168.A0A0F4GY21"/>
<dbReference type="Pfam" id="PF12708">
    <property type="entry name" value="Pect-lyase_RHGA_epim"/>
    <property type="match status" value="1"/>
</dbReference>
<dbReference type="EMBL" id="LAFY01000058">
    <property type="protein sequence ID" value="KJY02350.1"/>
    <property type="molecule type" value="Genomic_DNA"/>
</dbReference>
<evidence type="ECO:0000256" key="8">
    <source>
        <dbReference type="ARBA" id="ARBA00023295"/>
    </source>
</evidence>
<keyword evidence="8 11" id="KW-0326">Glycosidase</keyword>
<evidence type="ECO:0000256" key="3">
    <source>
        <dbReference type="ARBA" id="ARBA00022525"/>
    </source>
</evidence>
<keyword evidence="15" id="KW-1185">Reference proteome</keyword>
<feature type="chain" id="PRO_5002468952" evidence="12">
    <location>
        <begin position="22"/>
        <end position="491"/>
    </location>
</feature>
<comment type="subcellular location">
    <subcellularLocation>
        <location evidence="1">Secreted</location>
    </subcellularLocation>
</comment>
<protein>
    <submittedName>
        <fullName evidence="14">Endo-rhamnogalacturonase f like protein</fullName>
    </submittedName>
</protein>
<dbReference type="SUPFAM" id="SSF51126">
    <property type="entry name" value="Pectin lyase-like"/>
    <property type="match status" value="1"/>
</dbReference>
<dbReference type="Proteomes" id="UP000033647">
    <property type="component" value="Unassembled WGS sequence"/>
</dbReference>
<evidence type="ECO:0000256" key="2">
    <source>
        <dbReference type="ARBA" id="ARBA00008834"/>
    </source>
</evidence>
<dbReference type="Gene3D" id="2.160.20.10">
    <property type="entry name" value="Single-stranded right-handed beta-helix, Pectin lyase-like"/>
    <property type="match status" value="1"/>
</dbReference>
<keyword evidence="7" id="KW-0119">Carbohydrate metabolism</keyword>
<evidence type="ECO:0000256" key="4">
    <source>
        <dbReference type="ARBA" id="ARBA00022729"/>
    </source>
</evidence>
<keyword evidence="10" id="KW-0624">Polysaccharide degradation</keyword>
<dbReference type="Pfam" id="PF00295">
    <property type="entry name" value="Glyco_hydro_28"/>
    <property type="match status" value="1"/>
</dbReference>
<sequence>MLTSSLAALCLWLSCIPLGFAQLTGPVGPLTPLAHKTKTCNILDYGGVADNTTNVAPAIHKAFAECVQRSPGTVLYVPNGNYLVTESIFLANATNWAFQLDGLITVAYGPNYTVPREVALWGIPPDPVSRANTIDGEGDGRFLLDVILIVNANDFEFFSSDGRGSIQGQGYLYRNANNAVRPRLIRIIGSVDASFHDLILVDSPQFHIITDFCVNIEVYHLTIRGANLGSFDGIDVVGQNCWIHDCEITNRDECVSLKSPSRDILVENLVCNQAGSSISIGSLHVGAIIENIVARNISAIGVSNIIFIKTYPGGSGFARNMLFENFRSKGSLYGVTINQYWKKNGDADTSAVQLSDITFRNVTGSLVNGSHRPPLFFVANDLVMTTNITVEDVTLWTETGTEVINKINNVYGHGDSIYGPNDGLGDPNSKLVPFNKTVTVTTPPDGWNLPDDPSWALPPNGYGTDSEIPVYAPAPLWKAKGDYDKHYWGSF</sequence>
<accession>A0A0F4GY21</accession>
<evidence type="ECO:0000256" key="11">
    <source>
        <dbReference type="RuleBase" id="RU361169"/>
    </source>
</evidence>
<evidence type="ECO:0000256" key="12">
    <source>
        <dbReference type="SAM" id="SignalP"/>
    </source>
</evidence>
<organism evidence="14 15">
    <name type="scientific">Zymoseptoria brevis</name>
    <dbReference type="NCBI Taxonomy" id="1047168"/>
    <lineage>
        <taxon>Eukaryota</taxon>
        <taxon>Fungi</taxon>
        <taxon>Dikarya</taxon>
        <taxon>Ascomycota</taxon>
        <taxon>Pezizomycotina</taxon>
        <taxon>Dothideomycetes</taxon>
        <taxon>Dothideomycetidae</taxon>
        <taxon>Mycosphaerellales</taxon>
        <taxon>Mycosphaerellaceae</taxon>
        <taxon>Zymoseptoria</taxon>
    </lineage>
</organism>